<dbReference type="GO" id="GO:0003777">
    <property type="term" value="F:microtubule motor activity"/>
    <property type="evidence" value="ECO:0007669"/>
    <property type="project" value="InterPro"/>
</dbReference>
<dbReference type="GO" id="GO:0005524">
    <property type="term" value="F:ATP binding"/>
    <property type="evidence" value="ECO:0007669"/>
    <property type="project" value="UniProtKB-KW"/>
</dbReference>
<keyword evidence="4" id="KW-0963">Cytoplasm</keyword>
<evidence type="ECO:0000256" key="2">
    <source>
        <dbReference type="ARBA" id="ARBA00022741"/>
    </source>
</evidence>
<dbReference type="GO" id="GO:0000278">
    <property type="term" value="P:mitotic cell cycle"/>
    <property type="evidence" value="ECO:0007669"/>
    <property type="project" value="TreeGrafter"/>
</dbReference>
<keyword evidence="2" id="KW-0547">Nucleotide-binding</keyword>
<proteinExistence type="inferred from homology"/>
<dbReference type="PANTHER" id="PTHR47968:SF50">
    <property type="entry name" value="KINESIN-LIKE PROTEIN"/>
    <property type="match status" value="1"/>
</dbReference>
<keyword evidence="8" id="KW-1185">Reference proteome</keyword>
<dbReference type="InterPro" id="IPR027640">
    <property type="entry name" value="Kinesin-like_fam"/>
</dbReference>
<evidence type="ECO:0000256" key="1">
    <source>
        <dbReference type="ARBA" id="ARBA00004245"/>
    </source>
</evidence>
<evidence type="ECO:0000256" key="4">
    <source>
        <dbReference type="ARBA" id="ARBA00023212"/>
    </source>
</evidence>
<dbReference type="InterPro" id="IPR001752">
    <property type="entry name" value="Kinesin_motor_dom"/>
</dbReference>
<dbReference type="GO" id="GO:0007018">
    <property type="term" value="P:microtubule-based movement"/>
    <property type="evidence" value="ECO:0007669"/>
    <property type="project" value="InterPro"/>
</dbReference>
<dbReference type="InterPro" id="IPR027417">
    <property type="entry name" value="P-loop_NTPase"/>
</dbReference>
<comment type="caution">
    <text evidence="5">Lacks conserved residue(s) required for the propagation of feature annotation.</text>
</comment>
<dbReference type="InterPro" id="IPR036961">
    <property type="entry name" value="Kinesin_motor_dom_sf"/>
</dbReference>
<dbReference type="PANTHER" id="PTHR47968">
    <property type="entry name" value="CENTROMERE PROTEIN E"/>
    <property type="match status" value="1"/>
</dbReference>
<dbReference type="AlphaFoldDB" id="A0A3P8ADQ5"/>
<dbReference type="GO" id="GO:0005874">
    <property type="term" value="C:microtubule"/>
    <property type="evidence" value="ECO:0007669"/>
    <property type="project" value="TreeGrafter"/>
</dbReference>
<name>A0A3P8ADQ5_9TREM</name>
<evidence type="ECO:0000313" key="7">
    <source>
        <dbReference type="EMBL" id="VDP01710.1"/>
    </source>
</evidence>
<keyword evidence="3" id="KW-0067">ATP-binding</keyword>
<dbReference type="Proteomes" id="UP000277204">
    <property type="component" value="Unassembled WGS sequence"/>
</dbReference>
<evidence type="ECO:0000256" key="3">
    <source>
        <dbReference type="ARBA" id="ARBA00022840"/>
    </source>
</evidence>
<gene>
    <name evidence="7" type="ORF">SMRZ_LOCUS12706</name>
</gene>
<keyword evidence="4" id="KW-0206">Cytoskeleton</keyword>
<organism evidence="7 8">
    <name type="scientific">Schistosoma margrebowiei</name>
    <dbReference type="NCBI Taxonomy" id="48269"/>
    <lineage>
        <taxon>Eukaryota</taxon>
        <taxon>Metazoa</taxon>
        <taxon>Spiralia</taxon>
        <taxon>Lophotrochozoa</taxon>
        <taxon>Platyhelminthes</taxon>
        <taxon>Trematoda</taxon>
        <taxon>Digenea</taxon>
        <taxon>Strigeidida</taxon>
        <taxon>Schistosomatoidea</taxon>
        <taxon>Schistosomatidae</taxon>
        <taxon>Schistosoma</taxon>
    </lineage>
</organism>
<comment type="subcellular location">
    <subcellularLocation>
        <location evidence="1">Cytoplasm</location>
        <location evidence="1">Cytoskeleton</location>
    </subcellularLocation>
</comment>
<dbReference type="SMART" id="SM00129">
    <property type="entry name" value="KISc"/>
    <property type="match status" value="1"/>
</dbReference>
<reference evidence="7 8" key="1">
    <citation type="submission" date="2018-11" db="EMBL/GenBank/DDBJ databases">
        <authorList>
            <consortium name="Pathogen Informatics"/>
        </authorList>
    </citation>
    <scope>NUCLEOTIDE SEQUENCE [LARGE SCALE GENOMIC DNA]</scope>
    <source>
        <strain evidence="7 8">Zambia</strain>
    </source>
</reference>
<comment type="similarity">
    <text evidence="5">Belongs to the TRAFAC class myosin-kinesin ATPase superfamily. Kinesin family.</text>
</comment>
<dbReference type="SUPFAM" id="SSF52540">
    <property type="entry name" value="P-loop containing nucleoside triphosphate hydrolases"/>
    <property type="match status" value="1"/>
</dbReference>
<dbReference type="EMBL" id="UZAI01008321">
    <property type="protein sequence ID" value="VDP01710.1"/>
    <property type="molecule type" value="Genomic_DNA"/>
</dbReference>
<dbReference type="GO" id="GO:0008017">
    <property type="term" value="F:microtubule binding"/>
    <property type="evidence" value="ECO:0007669"/>
    <property type="project" value="InterPro"/>
</dbReference>
<protein>
    <recommendedName>
        <fullName evidence="6">Kinesin motor domain-containing protein</fullName>
    </recommendedName>
</protein>
<accession>A0A3P8ADQ5</accession>
<dbReference type="PRINTS" id="PR00380">
    <property type="entry name" value="KINESINHEAVY"/>
</dbReference>
<dbReference type="PROSITE" id="PS50067">
    <property type="entry name" value="KINESIN_MOTOR_2"/>
    <property type="match status" value="1"/>
</dbReference>
<feature type="domain" description="Kinesin motor" evidence="6">
    <location>
        <begin position="1"/>
        <end position="140"/>
    </location>
</feature>
<evidence type="ECO:0000313" key="8">
    <source>
        <dbReference type="Proteomes" id="UP000277204"/>
    </source>
</evidence>
<dbReference type="Pfam" id="PF00225">
    <property type="entry name" value="Kinesin"/>
    <property type="match status" value="1"/>
</dbReference>
<evidence type="ECO:0000256" key="5">
    <source>
        <dbReference type="PROSITE-ProRule" id="PRU00283"/>
    </source>
</evidence>
<evidence type="ECO:0000259" key="6">
    <source>
        <dbReference type="PROSITE" id="PS50067"/>
    </source>
</evidence>
<sequence length="140" mass="16039">MLIEVLFKAFDFSLSESSHHIDFIKNFQLITYTKKVRDLLGKDQFARLDVKERPDIGVYVKNLSSFVVHSPNEMDKLMSFGNKNRVTGATNMNEHSSRSHAIYTITIECSEHSEKNKTLLRQGKLHLVDLAVSRVLKSLT</sequence>
<dbReference type="Gene3D" id="3.40.850.10">
    <property type="entry name" value="Kinesin motor domain"/>
    <property type="match status" value="1"/>
</dbReference>